<dbReference type="PANTHER" id="PTHR13109">
    <property type="entry name" value="NEUROCHONDRIN"/>
    <property type="match status" value="1"/>
</dbReference>
<dbReference type="InterPro" id="IPR008709">
    <property type="entry name" value="Neurochondrin"/>
</dbReference>
<dbReference type="GO" id="GO:0048168">
    <property type="term" value="P:regulation of neuronal synaptic plasticity"/>
    <property type="evidence" value="ECO:0007669"/>
    <property type="project" value="TreeGrafter"/>
</dbReference>
<dbReference type="Proteomes" id="UP001208570">
    <property type="component" value="Unassembled WGS sequence"/>
</dbReference>
<gene>
    <name evidence="3" type="ORF">LSH36_242g03052</name>
</gene>
<comment type="similarity">
    <text evidence="1">Belongs to the neurochondrin family.</text>
</comment>
<sequence>MIWHFSVKPVWITKVTKSNDCDDVCMRRIFDAVGLQFLSRLLRTGKDLPGKYNSITKSYIDDPGLTILLPHIAALTVEKSTDEETTQLVSDSYDCLVRIAALQRGPALLIYSKCVPSLCQAIIGKCQDTVYLFSQAYEKSLQLLLHMCVTCGSDTWIGSDKYLLVIIQQFTSIIDTEMTKEKFDLCGSLATILTSVPENELNKPEYTAWQQVIQKLLFGILQNKLASSHRAMVLRLCSVLIEHYDVQWCLQLDQADSKFLLLLVHLCCIEVRMGLDTEDIKKIIATGSLLVTCYSILEHVILYMSAGPSLKLGAKQISQLHAALVGAFNAIIHFLNRMADHPHCQDVMPIVIASIRVLGAWIAEETTALKQDIIALLPFLIQISRKILSERQHISGSELPSVYAAEAGVPDVCSLREDIELMEVSEPRSSCDLSASSQCDTNASSDKTSSVNPSDIDINSFSSVEVLQFLMPGFCHLSAEDTARKVMLTSDLVHLIYLYLNYQFSRLEQSEKSSLDKEPQMVLTTACGVLLNVVVLERHLVVEKPIFSDILKLCVQKTTQLKDGKADHFVLQYNLMLVSLLIVRQRNEKKDLSKPVMETFFKQCILLLNKVHTSEKGTSTRLCNHGQWFDISEYWKLAMQVMCVIINVFPWLSEVILSTKWLPNMISLLLIVQAKTVEKDVQEAYVELFKTLAKTSSAARSIIKECDGLQLAKKYKWKDLEMLLH</sequence>
<evidence type="ECO:0000256" key="1">
    <source>
        <dbReference type="ARBA" id="ARBA00006927"/>
    </source>
</evidence>
<feature type="region of interest" description="Disordered" evidence="2">
    <location>
        <begin position="430"/>
        <end position="451"/>
    </location>
</feature>
<dbReference type="AlphaFoldDB" id="A0AAD9JLJ8"/>
<accession>A0AAD9JLJ8</accession>
<comment type="caution">
    <text evidence="3">The sequence shown here is derived from an EMBL/GenBank/DDBJ whole genome shotgun (WGS) entry which is preliminary data.</text>
</comment>
<dbReference type="PANTHER" id="PTHR13109:SF7">
    <property type="entry name" value="NEUROCHONDRIN"/>
    <property type="match status" value="1"/>
</dbReference>
<evidence type="ECO:0000256" key="2">
    <source>
        <dbReference type="SAM" id="MobiDB-lite"/>
    </source>
</evidence>
<protein>
    <recommendedName>
        <fullName evidence="5">Neurochondrin</fullName>
    </recommendedName>
</protein>
<dbReference type="GO" id="GO:0031175">
    <property type="term" value="P:neuron projection development"/>
    <property type="evidence" value="ECO:0007669"/>
    <property type="project" value="TreeGrafter"/>
</dbReference>
<keyword evidence="4" id="KW-1185">Reference proteome</keyword>
<evidence type="ECO:0000313" key="3">
    <source>
        <dbReference type="EMBL" id="KAK2155341.1"/>
    </source>
</evidence>
<evidence type="ECO:0008006" key="5">
    <source>
        <dbReference type="Google" id="ProtNLM"/>
    </source>
</evidence>
<reference evidence="3" key="1">
    <citation type="journal article" date="2023" name="Mol. Biol. Evol.">
        <title>Third-Generation Sequencing Reveals the Adaptive Role of the Epigenome in Three Deep-Sea Polychaetes.</title>
        <authorList>
            <person name="Perez M."/>
            <person name="Aroh O."/>
            <person name="Sun Y."/>
            <person name="Lan Y."/>
            <person name="Juniper S.K."/>
            <person name="Young C.R."/>
            <person name="Angers B."/>
            <person name="Qian P.Y."/>
        </authorList>
    </citation>
    <scope>NUCLEOTIDE SEQUENCE</scope>
    <source>
        <strain evidence="3">P08H-3</strain>
    </source>
</reference>
<name>A0AAD9JLJ8_9ANNE</name>
<dbReference type="GO" id="GO:0030425">
    <property type="term" value="C:dendrite"/>
    <property type="evidence" value="ECO:0007669"/>
    <property type="project" value="TreeGrafter"/>
</dbReference>
<dbReference type="EMBL" id="JAODUP010000242">
    <property type="protein sequence ID" value="KAK2155341.1"/>
    <property type="molecule type" value="Genomic_DNA"/>
</dbReference>
<evidence type="ECO:0000313" key="4">
    <source>
        <dbReference type="Proteomes" id="UP001208570"/>
    </source>
</evidence>
<proteinExistence type="inferred from homology"/>
<organism evidence="3 4">
    <name type="scientific">Paralvinella palmiformis</name>
    <dbReference type="NCBI Taxonomy" id="53620"/>
    <lineage>
        <taxon>Eukaryota</taxon>
        <taxon>Metazoa</taxon>
        <taxon>Spiralia</taxon>
        <taxon>Lophotrochozoa</taxon>
        <taxon>Annelida</taxon>
        <taxon>Polychaeta</taxon>
        <taxon>Sedentaria</taxon>
        <taxon>Canalipalpata</taxon>
        <taxon>Terebellida</taxon>
        <taxon>Terebelliformia</taxon>
        <taxon>Alvinellidae</taxon>
        <taxon>Paralvinella</taxon>
    </lineage>
</organism>
<dbReference type="Pfam" id="PF05536">
    <property type="entry name" value="Neurochondrin"/>
    <property type="match status" value="1"/>
</dbReference>